<feature type="binding site" evidence="1">
    <location>
        <position position="346"/>
    </location>
    <ligand>
        <name>Zn(2+)</name>
        <dbReference type="ChEBI" id="CHEBI:29105"/>
    </ligand>
</feature>
<evidence type="ECO:0008006" key="4">
    <source>
        <dbReference type="Google" id="ProtNLM"/>
    </source>
</evidence>
<dbReference type="HOGENOM" id="CLU_049438_0_0_11"/>
<evidence type="ECO:0000313" key="3">
    <source>
        <dbReference type="Proteomes" id="UP000027178"/>
    </source>
</evidence>
<dbReference type="Pfam" id="PF05147">
    <property type="entry name" value="LANC_like"/>
    <property type="match status" value="1"/>
</dbReference>
<feature type="binding site" evidence="1">
    <location>
        <position position="293"/>
    </location>
    <ligand>
        <name>Zn(2+)</name>
        <dbReference type="ChEBI" id="CHEBI:29105"/>
    </ligand>
</feature>
<reference evidence="2 3" key="1">
    <citation type="submission" date="2014-05" db="EMBL/GenBank/DDBJ databases">
        <title>Draft Genome Sequence of Kitasatospora cheerisanensis KCTC 2395.</title>
        <authorList>
            <person name="Nam D.H."/>
        </authorList>
    </citation>
    <scope>NUCLEOTIDE SEQUENCE [LARGE SCALE GENOMIC DNA]</scope>
    <source>
        <strain evidence="2 3">KCTC 2395</strain>
    </source>
</reference>
<dbReference type="CDD" id="cd04793">
    <property type="entry name" value="LanC"/>
    <property type="match status" value="1"/>
</dbReference>
<dbReference type="AlphaFoldDB" id="A0A066YQM8"/>
<keyword evidence="1" id="KW-0862">Zinc</keyword>
<dbReference type="EMBL" id="JNBY01000115">
    <property type="protein sequence ID" value="KDN82284.1"/>
    <property type="molecule type" value="Genomic_DNA"/>
</dbReference>
<accession>A0A066YQM8</accession>
<organism evidence="2 3">
    <name type="scientific">Kitasatospora cheerisanensis KCTC 2395</name>
    <dbReference type="NCBI Taxonomy" id="1348663"/>
    <lineage>
        <taxon>Bacteria</taxon>
        <taxon>Bacillati</taxon>
        <taxon>Actinomycetota</taxon>
        <taxon>Actinomycetes</taxon>
        <taxon>Kitasatosporales</taxon>
        <taxon>Streptomycetaceae</taxon>
        <taxon>Kitasatospora</taxon>
    </lineage>
</organism>
<dbReference type="Gene3D" id="1.50.10.20">
    <property type="match status" value="1"/>
</dbReference>
<keyword evidence="1" id="KW-0479">Metal-binding</keyword>
<dbReference type="Proteomes" id="UP000027178">
    <property type="component" value="Unassembled WGS sequence"/>
</dbReference>
<dbReference type="RefSeq" id="WP_035867589.1">
    <property type="nucleotide sequence ID" value="NZ_KK853997.1"/>
</dbReference>
<evidence type="ECO:0000313" key="2">
    <source>
        <dbReference type="EMBL" id="KDN82284.1"/>
    </source>
</evidence>
<evidence type="ECO:0000256" key="1">
    <source>
        <dbReference type="PIRSR" id="PIRSR607822-1"/>
    </source>
</evidence>
<dbReference type="GO" id="GO:0046872">
    <property type="term" value="F:metal ion binding"/>
    <property type="evidence" value="ECO:0007669"/>
    <property type="project" value="UniProtKB-KW"/>
</dbReference>
<feature type="binding site" evidence="1">
    <location>
        <position position="347"/>
    </location>
    <ligand>
        <name>Zn(2+)</name>
        <dbReference type="ChEBI" id="CHEBI:29105"/>
    </ligand>
</feature>
<gene>
    <name evidence="2" type="ORF">KCH_59930</name>
</gene>
<dbReference type="SUPFAM" id="SSF158745">
    <property type="entry name" value="LanC-like"/>
    <property type="match status" value="1"/>
</dbReference>
<dbReference type="PRINTS" id="PR01955">
    <property type="entry name" value="LANCFRANKIA"/>
</dbReference>
<dbReference type="InterPro" id="IPR033889">
    <property type="entry name" value="LanC"/>
</dbReference>
<dbReference type="eggNOG" id="COG4403">
    <property type="taxonomic scope" value="Bacteria"/>
</dbReference>
<dbReference type="PATRIC" id="fig|1348663.4.peg.5799"/>
<name>A0A066YQM8_9ACTN</name>
<sequence length="439" mass="46464">MNLSDHARAAVAATAELLAEPDRVAGALADADRPWAPAGLADGAPGIALLFAELSRQDPAHRATAHAWLGVAARSAAGAAPGTGLYDAVPALAFALPRAAATPADYRTARAHLHHQTTVLAERLARREQQRAAAGVEHTAVERYDLVSGLAGLGAVLLDHHPRAGTADSALHLVLRALVRLSEPIAELPGWWVAQSPDDCAPTSAERGHANLGLAHGLPGPLALLALCWRQGLRVPGQRTALSLWADWLLGQARQDRYGPWWPQSVDLTTIDQLPDHPQPPGDCERPGRPSWCYGSPGIARALQLAGLALDQPDWRECAEQAAAAAVHRALDTATGPAALTDAGLCHGWAGLLQCTWRTGRDSEQPENELTALLPRLTERLLDLATPAPFGFRPPLPRNGWTDDPAGFLTGAAGVALALHTVATDRVPFTTWDRALLLA</sequence>
<protein>
    <recommendedName>
        <fullName evidence="4">Lanthionine synthetase</fullName>
    </recommendedName>
</protein>
<dbReference type="InterPro" id="IPR007822">
    <property type="entry name" value="LANC-like"/>
</dbReference>
<dbReference type="OrthoDB" id="1882482at2"/>
<proteinExistence type="predicted"/>
<dbReference type="PRINTS" id="PR01950">
    <property type="entry name" value="LANCSUPER"/>
</dbReference>
<dbReference type="GO" id="GO:0031179">
    <property type="term" value="P:peptide modification"/>
    <property type="evidence" value="ECO:0007669"/>
    <property type="project" value="InterPro"/>
</dbReference>
<dbReference type="SMART" id="SM01260">
    <property type="entry name" value="LANC_like"/>
    <property type="match status" value="1"/>
</dbReference>
<keyword evidence="3" id="KW-1185">Reference proteome</keyword>
<comment type="caution">
    <text evidence="2">The sequence shown here is derived from an EMBL/GenBank/DDBJ whole genome shotgun (WGS) entry which is preliminary data.</text>
</comment>